<proteinExistence type="predicted"/>
<dbReference type="OrthoDB" id="1412480at2"/>
<protein>
    <recommendedName>
        <fullName evidence="3">DUF748 domain-containing protein</fullName>
    </recommendedName>
</protein>
<dbReference type="EMBL" id="RJTM01000064">
    <property type="protein sequence ID" value="RNL88085.1"/>
    <property type="molecule type" value="Genomic_DNA"/>
</dbReference>
<dbReference type="RefSeq" id="WP_123215714.1">
    <property type="nucleotide sequence ID" value="NZ_RJTM01000064.1"/>
</dbReference>
<dbReference type="Proteomes" id="UP000267469">
    <property type="component" value="Unassembled WGS sequence"/>
</dbReference>
<comment type="caution">
    <text evidence="1">The sequence shown here is derived from an EMBL/GenBank/DDBJ whole genome shotgun (WGS) entry which is preliminary data.</text>
</comment>
<keyword evidence="2" id="KW-1185">Reference proteome</keyword>
<evidence type="ECO:0008006" key="3">
    <source>
        <dbReference type="Google" id="ProtNLM"/>
    </source>
</evidence>
<evidence type="ECO:0000313" key="1">
    <source>
        <dbReference type="EMBL" id="RNL88085.1"/>
    </source>
</evidence>
<evidence type="ECO:0000313" key="2">
    <source>
        <dbReference type="Proteomes" id="UP000267469"/>
    </source>
</evidence>
<sequence>MKKIYITILVLLGLAIGAYFILNAVAHRKLEQFLNEQVDKGNLKYQNFSLSLLQGNVTFNQVSFQKGRQAADAGRIRLKGFSYWRYLVYDEISVRQLLVDHPHISITKASDADTAKAIKKEQEKTSFGKEIKVKRLIIEEGSMTYTKDTSQVLHVAEYNLDIHHITVNRETLQKKVPATYKEFSLEISDLWYDLNELQEVKAGHIQVTENAVDINTIELLPKYTRHNYVRVIPYEKDLMHLKLDTLSIPQYQLQLNRDKPLFEAPEIVLRGIDFDIYRDKTVTDDHREKPLYSKMLRDLNIDLDIDSVLLKNANINYQELIKKDRDPGEVYFSKLNATIRNITNIDQDRKDFPVTEIDIESRFMGQSPLSVHWEFRINDHEDVFRISGKGFDIPQQSINSFFIPAFNIKTEGTVDEVYFNYKGNNNVANGDFQIDHEDFTVEVLKKDGKEKSGFLSWVANIFVKKGDKGEQVAEHIEEVERDKTKSFWNYFWSCIEAGLAKTIL</sequence>
<organism evidence="1 2">
    <name type="scientific">Sinomicrobium pectinilyticum</name>
    <dbReference type="NCBI Taxonomy" id="1084421"/>
    <lineage>
        <taxon>Bacteria</taxon>
        <taxon>Pseudomonadati</taxon>
        <taxon>Bacteroidota</taxon>
        <taxon>Flavobacteriia</taxon>
        <taxon>Flavobacteriales</taxon>
        <taxon>Flavobacteriaceae</taxon>
        <taxon>Sinomicrobium</taxon>
    </lineage>
</organism>
<dbReference type="AlphaFoldDB" id="A0A3N0EJL8"/>
<reference evidence="1 2" key="1">
    <citation type="submission" date="2018-10" db="EMBL/GenBank/DDBJ databases">
        <title>Sinomicrobium pectinilyticum sp. nov., a pectinase-producing bacterium isolated from alkaline and saline soil, and emended description of the genus Sinomicrobium.</title>
        <authorList>
            <person name="Cheng B."/>
            <person name="Li C."/>
            <person name="Lai Q."/>
            <person name="Du M."/>
            <person name="Shao Z."/>
            <person name="Xu P."/>
            <person name="Yang C."/>
        </authorList>
    </citation>
    <scope>NUCLEOTIDE SEQUENCE [LARGE SCALE GENOMIC DNA]</scope>
    <source>
        <strain evidence="1 2">5DNS001</strain>
    </source>
</reference>
<gene>
    <name evidence="1" type="ORF">ED312_09200</name>
</gene>
<accession>A0A3N0EJL8</accession>
<name>A0A3N0EJL8_SINP1</name>